<proteinExistence type="predicted"/>
<name>A0ABS8WRG2_DATST</name>
<keyword evidence="2" id="KW-1185">Reference proteome</keyword>
<organism evidence="1 2">
    <name type="scientific">Datura stramonium</name>
    <name type="common">Jimsonweed</name>
    <name type="synonym">Common thornapple</name>
    <dbReference type="NCBI Taxonomy" id="4076"/>
    <lineage>
        <taxon>Eukaryota</taxon>
        <taxon>Viridiplantae</taxon>
        <taxon>Streptophyta</taxon>
        <taxon>Embryophyta</taxon>
        <taxon>Tracheophyta</taxon>
        <taxon>Spermatophyta</taxon>
        <taxon>Magnoliopsida</taxon>
        <taxon>eudicotyledons</taxon>
        <taxon>Gunneridae</taxon>
        <taxon>Pentapetalae</taxon>
        <taxon>asterids</taxon>
        <taxon>lamiids</taxon>
        <taxon>Solanales</taxon>
        <taxon>Solanaceae</taxon>
        <taxon>Solanoideae</taxon>
        <taxon>Datureae</taxon>
        <taxon>Datura</taxon>
    </lineage>
</organism>
<comment type="caution">
    <text evidence="1">The sequence shown here is derived from an EMBL/GenBank/DDBJ whole genome shotgun (WGS) entry which is preliminary data.</text>
</comment>
<protein>
    <submittedName>
        <fullName evidence="1">Uncharacterized protein</fullName>
    </submittedName>
</protein>
<gene>
    <name evidence="1" type="ORF">HAX54_053023</name>
</gene>
<dbReference type="EMBL" id="JACEIK010009769">
    <property type="protein sequence ID" value="MCE3214670.1"/>
    <property type="molecule type" value="Genomic_DNA"/>
</dbReference>
<evidence type="ECO:0000313" key="2">
    <source>
        <dbReference type="Proteomes" id="UP000823775"/>
    </source>
</evidence>
<reference evidence="1 2" key="1">
    <citation type="journal article" date="2021" name="BMC Genomics">
        <title>Datura genome reveals duplications of psychoactive alkaloid biosynthetic genes and high mutation rate following tissue culture.</title>
        <authorList>
            <person name="Rajewski A."/>
            <person name="Carter-House D."/>
            <person name="Stajich J."/>
            <person name="Litt A."/>
        </authorList>
    </citation>
    <scope>NUCLEOTIDE SEQUENCE [LARGE SCALE GENOMIC DNA]</scope>
    <source>
        <strain evidence="1">AR-01</strain>
    </source>
</reference>
<evidence type="ECO:0000313" key="1">
    <source>
        <dbReference type="EMBL" id="MCE3214670.1"/>
    </source>
</evidence>
<accession>A0ABS8WRG2</accession>
<sequence>MENENENLLNRIDFPMYDGMGNPRNHLKAYLDSLAGMEKGNKLKMRLFVRTLTGPTLMCQVPPHGQATAGPRFIAPNLSFFASAASTYDIEDKAPRMISLRKVVRLMVGPR</sequence>
<dbReference type="Proteomes" id="UP000823775">
    <property type="component" value="Unassembled WGS sequence"/>
</dbReference>